<feature type="domain" description="HTH tetR-type" evidence="7">
    <location>
        <begin position="12"/>
        <end position="72"/>
    </location>
</feature>
<reference evidence="8 9" key="1">
    <citation type="journal article" date="2022" name="BMC Genomics">
        <title>Comparative genome analysis of mycobacteria focusing on tRNA and non-coding RNA.</title>
        <authorList>
            <person name="Behra P.R.K."/>
            <person name="Pettersson B.M.F."/>
            <person name="Ramesh M."/>
            <person name="Das S."/>
            <person name="Dasgupta S."/>
            <person name="Kirsebom L.A."/>
        </authorList>
    </citation>
    <scope>NUCLEOTIDE SEQUENCE [LARGE SCALE GENOMIC DNA]</scope>
    <source>
        <strain evidence="8 9">DSM 44078</strain>
    </source>
</reference>
<dbReference type="PRINTS" id="PR00455">
    <property type="entry name" value="HTHTETR"/>
</dbReference>
<dbReference type="InterPro" id="IPR039538">
    <property type="entry name" value="BetI_C"/>
</dbReference>
<name>A0ABT3C774_9MYCO</name>
<keyword evidence="9" id="KW-1185">Reference proteome</keyword>
<dbReference type="SUPFAM" id="SSF48498">
    <property type="entry name" value="Tetracyclin repressor-like, C-terminal domain"/>
    <property type="match status" value="1"/>
</dbReference>
<evidence type="ECO:0000256" key="2">
    <source>
        <dbReference type="ARBA" id="ARBA00023015"/>
    </source>
</evidence>
<sequence>MAEPAPATENNEGRRIQMLRAAAELICERGFSETRIADVAKRAGVSSALVIYYFGTRDRLLVDALRYSEESFYEAGEKMLAEVPSLRERLSLLIRWTCVPEGQGADEIPGAWGLWFDLWAQAFRHDEVRAGRIELDARWRRMIIDALRVADSAELGSGIDAKMFALEFAALLDGLSIQVALEDPEVDSEVAYQIAMRFAERELDLAPAEKPARKSAKKAGTSKSDKVLARGRR</sequence>
<proteinExistence type="predicted"/>
<dbReference type="SUPFAM" id="SSF46689">
    <property type="entry name" value="Homeodomain-like"/>
    <property type="match status" value="1"/>
</dbReference>
<dbReference type="EMBL" id="JACKTY010000014">
    <property type="protein sequence ID" value="MCV7225303.1"/>
    <property type="molecule type" value="Genomic_DNA"/>
</dbReference>
<evidence type="ECO:0000313" key="9">
    <source>
        <dbReference type="Proteomes" id="UP001526201"/>
    </source>
</evidence>
<keyword evidence="3 5" id="KW-0238">DNA-binding</keyword>
<organism evidence="8 9">
    <name type="scientific">Mycolicibacterium komossense</name>
    <dbReference type="NCBI Taxonomy" id="1779"/>
    <lineage>
        <taxon>Bacteria</taxon>
        <taxon>Bacillati</taxon>
        <taxon>Actinomycetota</taxon>
        <taxon>Actinomycetes</taxon>
        <taxon>Mycobacteriales</taxon>
        <taxon>Mycobacteriaceae</taxon>
        <taxon>Mycolicibacterium</taxon>
    </lineage>
</organism>
<evidence type="ECO:0000259" key="7">
    <source>
        <dbReference type="PROSITE" id="PS50977"/>
    </source>
</evidence>
<evidence type="ECO:0000256" key="5">
    <source>
        <dbReference type="PROSITE-ProRule" id="PRU00335"/>
    </source>
</evidence>
<dbReference type="InterPro" id="IPR050109">
    <property type="entry name" value="HTH-type_TetR-like_transc_reg"/>
</dbReference>
<dbReference type="PANTHER" id="PTHR30055">
    <property type="entry name" value="HTH-TYPE TRANSCRIPTIONAL REGULATOR RUTR"/>
    <property type="match status" value="1"/>
</dbReference>
<dbReference type="Proteomes" id="UP001526201">
    <property type="component" value="Unassembled WGS sequence"/>
</dbReference>
<dbReference type="PROSITE" id="PS50977">
    <property type="entry name" value="HTH_TETR_2"/>
    <property type="match status" value="1"/>
</dbReference>
<dbReference type="InterPro" id="IPR036271">
    <property type="entry name" value="Tet_transcr_reg_TetR-rel_C_sf"/>
</dbReference>
<comment type="caution">
    <text evidence="8">The sequence shown here is derived from an EMBL/GenBank/DDBJ whole genome shotgun (WGS) entry which is preliminary data.</text>
</comment>
<keyword evidence="1" id="KW-0678">Repressor</keyword>
<dbReference type="Gene3D" id="1.10.357.10">
    <property type="entry name" value="Tetracycline Repressor, domain 2"/>
    <property type="match status" value="1"/>
</dbReference>
<feature type="compositionally biased region" description="Basic and acidic residues" evidence="6">
    <location>
        <begin position="223"/>
        <end position="233"/>
    </location>
</feature>
<evidence type="ECO:0000313" key="8">
    <source>
        <dbReference type="EMBL" id="MCV7225303.1"/>
    </source>
</evidence>
<keyword evidence="2" id="KW-0805">Transcription regulation</keyword>
<evidence type="ECO:0000256" key="4">
    <source>
        <dbReference type="ARBA" id="ARBA00023163"/>
    </source>
</evidence>
<dbReference type="Pfam" id="PF00440">
    <property type="entry name" value="TetR_N"/>
    <property type="match status" value="1"/>
</dbReference>
<evidence type="ECO:0000256" key="1">
    <source>
        <dbReference type="ARBA" id="ARBA00022491"/>
    </source>
</evidence>
<dbReference type="RefSeq" id="WP_264066070.1">
    <property type="nucleotide sequence ID" value="NZ_JACKTY010000014.1"/>
</dbReference>
<protein>
    <submittedName>
        <fullName evidence="8">TetR family transcriptional regulator C-terminal domain-containing protein</fullName>
    </submittedName>
</protein>
<dbReference type="PANTHER" id="PTHR30055:SF200">
    <property type="entry name" value="HTH-TYPE TRANSCRIPTIONAL REPRESSOR BDCR"/>
    <property type="match status" value="1"/>
</dbReference>
<dbReference type="InterPro" id="IPR009057">
    <property type="entry name" value="Homeodomain-like_sf"/>
</dbReference>
<feature type="region of interest" description="Disordered" evidence="6">
    <location>
        <begin position="208"/>
        <end position="233"/>
    </location>
</feature>
<feature type="DNA-binding region" description="H-T-H motif" evidence="5">
    <location>
        <begin position="35"/>
        <end position="54"/>
    </location>
</feature>
<gene>
    <name evidence="8" type="ORF">H7J73_04545</name>
</gene>
<dbReference type="InterPro" id="IPR001647">
    <property type="entry name" value="HTH_TetR"/>
</dbReference>
<evidence type="ECO:0000256" key="3">
    <source>
        <dbReference type="ARBA" id="ARBA00023125"/>
    </source>
</evidence>
<accession>A0ABT3C774</accession>
<keyword evidence="4" id="KW-0804">Transcription</keyword>
<evidence type="ECO:0000256" key="6">
    <source>
        <dbReference type="SAM" id="MobiDB-lite"/>
    </source>
</evidence>
<dbReference type="Pfam" id="PF13977">
    <property type="entry name" value="TetR_C_6"/>
    <property type="match status" value="1"/>
</dbReference>